<keyword evidence="2" id="KW-1185">Reference proteome</keyword>
<evidence type="ECO:0000313" key="2">
    <source>
        <dbReference type="Proteomes" id="UP000014254"/>
    </source>
</evidence>
<dbReference type="AlphaFoldDB" id="S2JA28"/>
<dbReference type="EMBL" id="KE123987">
    <property type="protein sequence ID" value="EPB86519.1"/>
    <property type="molecule type" value="Genomic_DNA"/>
</dbReference>
<organism evidence="1 2">
    <name type="scientific">Mucor circinelloides f. circinelloides (strain 1006PhL)</name>
    <name type="common">Mucormycosis agent</name>
    <name type="synonym">Calyptromyces circinelloides</name>
    <dbReference type="NCBI Taxonomy" id="1220926"/>
    <lineage>
        <taxon>Eukaryota</taxon>
        <taxon>Fungi</taxon>
        <taxon>Fungi incertae sedis</taxon>
        <taxon>Mucoromycota</taxon>
        <taxon>Mucoromycotina</taxon>
        <taxon>Mucoromycetes</taxon>
        <taxon>Mucorales</taxon>
        <taxon>Mucorineae</taxon>
        <taxon>Mucoraceae</taxon>
        <taxon>Mucor</taxon>
    </lineage>
</organism>
<dbReference type="eggNOG" id="ENOG502RAUF">
    <property type="taxonomic scope" value="Eukaryota"/>
</dbReference>
<reference evidence="2" key="1">
    <citation type="submission" date="2013-05" db="EMBL/GenBank/DDBJ databases">
        <title>The Genome sequence of Mucor circinelloides f. circinelloides 1006PhL.</title>
        <authorList>
            <consortium name="The Broad Institute Genomics Platform"/>
            <person name="Cuomo C."/>
            <person name="Earl A."/>
            <person name="Findley K."/>
            <person name="Lee S.C."/>
            <person name="Walker B."/>
            <person name="Young S."/>
            <person name="Zeng Q."/>
            <person name="Gargeya S."/>
            <person name="Fitzgerald M."/>
            <person name="Haas B."/>
            <person name="Abouelleil A."/>
            <person name="Allen A.W."/>
            <person name="Alvarado L."/>
            <person name="Arachchi H.M."/>
            <person name="Berlin A.M."/>
            <person name="Chapman S.B."/>
            <person name="Gainer-Dewar J."/>
            <person name="Goldberg J."/>
            <person name="Griggs A."/>
            <person name="Gujja S."/>
            <person name="Hansen M."/>
            <person name="Howarth C."/>
            <person name="Imamovic A."/>
            <person name="Ireland A."/>
            <person name="Larimer J."/>
            <person name="McCowan C."/>
            <person name="Murphy C."/>
            <person name="Pearson M."/>
            <person name="Poon T.W."/>
            <person name="Priest M."/>
            <person name="Roberts A."/>
            <person name="Saif S."/>
            <person name="Shea T."/>
            <person name="Sisk P."/>
            <person name="Sykes S."/>
            <person name="Wortman J."/>
            <person name="Nusbaum C."/>
            <person name="Birren B."/>
        </authorList>
    </citation>
    <scope>NUCLEOTIDE SEQUENCE [LARGE SCALE GENOMIC DNA]</scope>
    <source>
        <strain evidence="2">1006PhL</strain>
    </source>
</reference>
<gene>
    <name evidence="1" type="ORF">HMPREF1544_06686</name>
</gene>
<dbReference type="OMA" id="MIMIRIP"/>
<dbReference type="Proteomes" id="UP000014254">
    <property type="component" value="Unassembled WGS sequence"/>
</dbReference>
<evidence type="ECO:0000313" key="1">
    <source>
        <dbReference type="EMBL" id="EPB86519.1"/>
    </source>
</evidence>
<name>S2JA28_MUCC1</name>
<dbReference type="InParanoid" id="S2JA28"/>
<accession>S2JA28</accession>
<sequence>MSDVTDLSWVEVLSRGLSRKAINAQSQRAKDLTAKGLTRKATAILQQALTPGPVLSTFPNKTFGHRTVAYRVIQEQFSVNVQFRPLSLYHQKPNGGFLAEAKFDKIEDTKRAIHTGIIYKEVVYKTTAVKDSSEGKLTHTQMIMIRIPNMHTFLEDLLRSLKYSGKVYQANKYKGRSPAIEPLVFLSSWDVYVPATYRGAPPACRFCRQSSHIKAARPILAKRKCFECHKLGHTARFGRKNE</sequence>
<protein>
    <submittedName>
        <fullName evidence="1">Uncharacterized protein</fullName>
    </submittedName>
</protein>
<dbReference type="OrthoDB" id="2286193at2759"/>
<proteinExistence type="predicted"/>
<dbReference type="VEuPathDB" id="FungiDB:HMPREF1544_06686"/>